<proteinExistence type="predicted"/>
<dbReference type="InterPro" id="IPR043740">
    <property type="entry name" value="DUF5685"/>
</dbReference>
<comment type="caution">
    <text evidence="1">The sequence shown here is derived from an EMBL/GenBank/DDBJ whole genome shotgun (WGS) entry which is preliminary data.</text>
</comment>
<gene>
    <name evidence="1" type="ORF">ENX73_02025</name>
</gene>
<name>A0A7V3RE37_9BACT</name>
<accession>A0A7V3RE37</accession>
<protein>
    <submittedName>
        <fullName evidence="1">Uncharacterized protein</fullName>
    </submittedName>
</protein>
<dbReference type="AlphaFoldDB" id="A0A7V3RE37"/>
<sequence>MIGYIKPDPDEFKVKELKIYNAYYCGICTSLARKYGPFSRLILSYDATFYSILEDAFSDSQRKFGKVRCPLPPFQKRMVVKGKSVDIGTEFSKFGFDLKIDDIKRDSNGIKHLLSFALVQFKTNENFFRISKPYLDKILFCEMTEEPDPMEVADQFGRFAESIARSSKNLERSSMMIYLIGRWVYLIDALDDLEKDFKSKNYNPFLLKYKSLLGGEESFKEIKDKEKASIDFLMVRIQEEFAKIENDMVMNKNLIENVLFYGMPKVMKKVFEKKDDKV</sequence>
<reference evidence="1" key="1">
    <citation type="journal article" date="2020" name="mSystems">
        <title>Genome- and Community-Level Interaction Insights into Carbon Utilization and Element Cycling Functions of Hydrothermarchaeota in Hydrothermal Sediment.</title>
        <authorList>
            <person name="Zhou Z."/>
            <person name="Liu Y."/>
            <person name="Xu W."/>
            <person name="Pan J."/>
            <person name="Luo Z.H."/>
            <person name="Li M."/>
        </authorList>
    </citation>
    <scope>NUCLEOTIDE SEQUENCE [LARGE SCALE GENOMIC DNA]</scope>
    <source>
        <strain evidence="1">SpSt-966</strain>
    </source>
</reference>
<dbReference type="Pfam" id="PF18937">
    <property type="entry name" value="DUF5685"/>
    <property type="match status" value="1"/>
</dbReference>
<dbReference type="EMBL" id="DTPE01000085">
    <property type="protein sequence ID" value="HGE74886.1"/>
    <property type="molecule type" value="Genomic_DNA"/>
</dbReference>
<evidence type="ECO:0000313" key="1">
    <source>
        <dbReference type="EMBL" id="HGE74886.1"/>
    </source>
</evidence>
<organism evidence="1">
    <name type="scientific">Mesoaciditoga lauensis</name>
    <dbReference type="NCBI Taxonomy" id="1495039"/>
    <lineage>
        <taxon>Bacteria</taxon>
        <taxon>Thermotogati</taxon>
        <taxon>Thermotogota</taxon>
        <taxon>Thermotogae</taxon>
        <taxon>Mesoaciditogales</taxon>
        <taxon>Mesoaciditogaceae</taxon>
        <taxon>Mesoaciditoga</taxon>
    </lineage>
</organism>